<feature type="coiled-coil region" evidence="1">
    <location>
        <begin position="22"/>
        <end position="67"/>
    </location>
</feature>
<organism evidence="3 4">
    <name type="scientific">Psilopogon haemacephalus</name>
    <name type="common">coppersmith barbet</name>
    <dbReference type="NCBI Taxonomy" id="2585815"/>
    <lineage>
        <taxon>Eukaryota</taxon>
        <taxon>Metazoa</taxon>
        <taxon>Chordata</taxon>
        <taxon>Craniata</taxon>
        <taxon>Vertebrata</taxon>
        <taxon>Euteleostomi</taxon>
        <taxon>Archelosauria</taxon>
        <taxon>Archosauria</taxon>
        <taxon>Dinosauria</taxon>
        <taxon>Saurischia</taxon>
        <taxon>Theropoda</taxon>
        <taxon>Coelurosauria</taxon>
        <taxon>Aves</taxon>
        <taxon>Neognathae</taxon>
        <taxon>Neoaves</taxon>
        <taxon>Telluraves</taxon>
        <taxon>Coraciimorphae</taxon>
        <taxon>Piciformes</taxon>
        <taxon>Megalaimidae</taxon>
        <taxon>Psilopogon</taxon>
    </lineage>
</organism>
<protein>
    <submittedName>
        <fullName evidence="3">CE295 protein</fullName>
    </submittedName>
</protein>
<sequence length="136" mass="16048">ILENTVVAENSVLVHPQEKAAKIRMEKERQKMYQQIEQQKQEQLALLKQIEEERARLEADFLKIQIQTCLEVAKRKREEEEPGQLIQSHSIPSTDQQNKVEHETGNNAGLEIGSNREDRHLQIIRNYQERLLQQNR</sequence>
<evidence type="ECO:0000313" key="3">
    <source>
        <dbReference type="EMBL" id="NXG52739.1"/>
    </source>
</evidence>
<gene>
    <name evidence="3" type="primary">Cep295_4</name>
    <name evidence="3" type="ORF">PSIHAE_R14958</name>
</gene>
<feature type="non-terminal residue" evidence="3">
    <location>
        <position position="1"/>
    </location>
</feature>
<keyword evidence="1" id="KW-0175">Coiled coil</keyword>
<accession>A0A7K9CKV5</accession>
<evidence type="ECO:0000256" key="2">
    <source>
        <dbReference type="SAM" id="MobiDB-lite"/>
    </source>
</evidence>
<dbReference type="AlphaFoldDB" id="A0A7K9CKV5"/>
<feature type="compositionally biased region" description="Polar residues" evidence="2">
    <location>
        <begin position="85"/>
        <end position="97"/>
    </location>
</feature>
<dbReference type="EMBL" id="VWZI01021780">
    <property type="protein sequence ID" value="NXG52739.1"/>
    <property type="molecule type" value="Genomic_DNA"/>
</dbReference>
<evidence type="ECO:0000256" key="1">
    <source>
        <dbReference type="SAM" id="Coils"/>
    </source>
</evidence>
<proteinExistence type="predicted"/>
<reference evidence="3 4" key="1">
    <citation type="submission" date="2019-09" db="EMBL/GenBank/DDBJ databases">
        <title>Bird 10,000 Genomes (B10K) Project - Family phase.</title>
        <authorList>
            <person name="Zhang G."/>
        </authorList>
    </citation>
    <scope>NUCLEOTIDE SEQUENCE [LARGE SCALE GENOMIC DNA]</scope>
    <source>
        <strain evidence="3">B10K-DU-001-24</strain>
        <tissue evidence="3">Muscle</tissue>
    </source>
</reference>
<dbReference type="Proteomes" id="UP000574528">
    <property type="component" value="Unassembled WGS sequence"/>
</dbReference>
<evidence type="ECO:0000313" key="4">
    <source>
        <dbReference type="Proteomes" id="UP000574528"/>
    </source>
</evidence>
<feature type="non-terminal residue" evidence="3">
    <location>
        <position position="136"/>
    </location>
</feature>
<comment type="caution">
    <text evidence="3">The sequence shown here is derived from an EMBL/GenBank/DDBJ whole genome shotgun (WGS) entry which is preliminary data.</text>
</comment>
<feature type="region of interest" description="Disordered" evidence="2">
    <location>
        <begin position="77"/>
        <end position="117"/>
    </location>
</feature>
<dbReference type="OrthoDB" id="9120473at2759"/>
<keyword evidence="4" id="KW-1185">Reference proteome</keyword>
<name>A0A7K9CKV5_9PICI</name>